<evidence type="ECO:0000256" key="1">
    <source>
        <dbReference type="ARBA" id="ARBA00004123"/>
    </source>
</evidence>
<gene>
    <name evidence="4" type="ORF">DASB73_005080</name>
</gene>
<organism evidence="4 5">
    <name type="scientific">Starmerella bacillaris</name>
    <name type="common">Yeast</name>
    <name type="synonym">Candida zemplinina</name>
    <dbReference type="NCBI Taxonomy" id="1247836"/>
    <lineage>
        <taxon>Eukaryota</taxon>
        <taxon>Fungi</taxon>
        <taxon>Dikarya</taxon>
        <taxon>Ascomycota</taxon>
        <taxon>Saccharomycotina</taxon>
        <taxon>Dipodascomycetes</taxon>
        <taxon>Dipodascales</taxon>
        <taxon>Trichomonascaceae</taxon>
        <taxon>Starmerella</taxon>
    </lineage>
</organism>
<dbReference type="InterPro" id="IPR013103">
    <property type="entry name" value="RVT_2"/>
</dbReference>
<reference evidence="4 5" key="1">
    <citation type="journal article" date="2023" name="Elife">
        <title>Identification of key yeast species and microbe-microbe interactions impacting larval growth of Drosophila in the wild.</title>
        <authorList>
            <person name="Mure A."/>
            <person name="Sugiura Y."/>
            <person name="Maeda R."/>
            <person name="Honda K."/>
            <person name="Sakurai N."/>
            <person name="Takahashi Y."/>
            <person name="Watada M."/>
            <person name="Katoh T."/>
            <person name="Gotoh A."/>
            <person name="Gotoh Y."/>
            <person name="Taniguchi I."/>
            <person name="Nakamura K."/>
            <person name="Hayashi T."/>
            <person name="Katayama T."/>
            <person name="Uemura T."/>
            <person name="Hattori Y."/>
        </authorList>
    </citation>
    <scope>NUCLEOTIDE SEQUENCE [LARGE SCALE GENOMIC DNA]</scope>
    <source>
        <strain evidence="4 5">SB-73</strain>
    </source>
</reference>
<dbReference type="SUPFAM" id="SSF56672">
    <property type="entry name" value="DNA/RNA polymerases"/>
    <property type="match status" value="1"/>
</dbReference>
<comment type="caution">
    <text evidence="4">The sequence shown here is derived from an EMBL/GenBank/DDBJ whole genome shotgun (WGS) entry which is preliminary data.</text>
</comment>
<proteinExistence type="predicted"/>
<dbReference type="GO" id="GO:0003676">
    <property type="term" value="F:nucleic acid binding"/>
    <property type="evidence" value="ECO:0007669"/>
    <property type="project" value="InterPro"/>
</dbReference>
<keyword evidence="5" id="KW-1185">Reference proteome</keyword>
<dbReference type="PANTHER" id="PTHR11439">
    <property type="entry name" value="GAG-POL-RELATED RETROTRANSPOSON"/>
    <property type="match status" value="1"/>
</dbReference>
<protein>
    <submittedName>
        <fullName evidence="4">Gag-pol fusion protein</fullName>
    </submittedName>
</protein>
<dbReference type="EMBL" id="BTGC01000003">
    <property type="protein sequence ID" value="GMM49550.1"/>
    <property type="molecule type" value="Genomic_DNA"/>
</dbReference>
<evidence type="ECO:0000313" key="4">
    <source>
        <dbReference type="EMBL" id="GMM49550.1"/>
    </source>
</evidence>
<comment type="subcellular location">
    <subcellularLocation>
        <location evidence="1">Nucleus</location>
    </subcellularLocation>
</comment>
<dbReference type="GO" id="GO:0005634">
    <property type="term" value="C:nucleus"/>
    <property type="evidence" value="ECO:0007669"/>
    <property type="project" value="UniProtKB-SubCell"/>
</dbReference>
<evidence type="ECO:0000259" key="3">
    <source>
        <dbReference type="Pfam" id="PF07727"/>
    </source>
</evidence>
<dbReference type="AlphaFoldDB" id="A0AAV5RDS6"/>
<dbReference type="Proteomes" id="UP001362899">
    <property type="component" value="Unassembled WGS sequence"/>
</dbReference>
<dbReference type="InterPro" id="IPR036397">
    <property type="entry name" value="RNaseH_sf"/>
</dbReference>
<evidence type="ECO:0000256" key="2">
    <source>
        <dbReference type="ARBA" id="ARBA00023242"/>
    </source>
</evidence>
<dbReference type="Pfam" id="PF07727">
    <property type="entry name" value="RVT_2"/>
    <property type="match status" value="1"/>
</dbReference>
<dbReference type="PANTHER" id="PTHR11439:SF467">
    <property type="entry name" value="INTEGRASE CATALYTIC DOMAIN-CONTAINING PROTEIN"/>
    <property type="match status" value="1"/>
</dbReference>
<name>A0AAV5RDS6_STABA</name>
<feature type="domain" description="Reverse transcriptase Ty1/copia-type" evidence="3">
    <location>
        <begin position="54"/>
        <end position="279"/>
    </location>
</feature>
<evidence type="ECO:0000313" key="5">
    <source>
        <dbReference type="Proteomes" id="UP001362899"/>
    </source>
</evidence>
<accession>A0AAV5RDS6</accession>
<dbReference type="Gene3D" id="3.30.420.10">
    <property type="entry name" value="Ribonuclease H-like superfamily/Ribonuclease H"/>
    <property type="match status" value="1"/>
</dbReference>
<dbReference type="InterPro" id="IPR043502">
    <property type="entry name" value="DNA/RNA_pol_sf"/>
</dbReference>
<sequence>MSHAYTLVPRLLDTRRVTASKDKLTLKQAMVSEDQEKWRMVCEAELMQLTRRCVFELVPHPKGRKLVGSRWVLTIKREPDGSVDKYKGRLVAQGFTQVEGQDYDATYAEVAPIELVLCFLAAAVQDDWSIQQIDITSAFLYADLDQEIYMKQPEGFRDGTDRVWRLHKALYGLKQSPRQWSIKLSENLSKLGFKPMENKPSMYQRTLDGIMVTLVVYVDDILIGSKNKEETLKVKKDISKIFDIADFGEPDSFLSLNIQRNKGELLLDSRKNVRELLKSMKSDLETIKFRSMVPMTIEDAKVATRIEEAEANIDLATRFQQKPIQLSKQDQQWAEKLNVEQHKKYRSCVGMLNYLVTRTRPDVGYATSILSRHTNSPRRIHWRMVLRLVCWLDRYPDCPIVFRKVKEPKLVCYSDASACAEYAVKAHRGYMWSFGGCYFAWKSKKINRLVFNVHEAEIFGVVAALSIARIYKDIFVQLGVLKPKSSITLYTDSYSTVKSFEREDELPKKTRNMNLPIGMIRAAMEELNVQLCHIPGKDNPADQLTKPLRVDDVVSQAKLVVRIE</sequence>
<keyword evidence="2" id="KW-0539">Nucleus</keyword>